<reference evidence="12 13" key="1">
    <citation type="journal article" date="2018" name="PLoS ONE">
        <title>The draft genome of Kipferlia bialata reveals reductive genome evolution in fornicate parasites.</title>
        <authorList>
            <person name="Tanifuji G."/>
            <person name="Takabayashi S."/>
            <person name="Kume K."/>
            <person name="Takagi M."/>
            <person name="Nakayama T."/>
            <person name="Kamikawa R."/>
            <person name="Inagaki Y."/>
            <person name="Hashimoto T."/>
        </authorList>
    </citation>
    <scope>NUCLEOTIDE SEQUENCE [LARGE SCALE GENOMIC DNA]</scope>
    <source>
        <strain evidence="12">NY0173</strain>
    </source>
</reference>
<sequence>MISAGLDTLPLPLPLPSPRVCATCLSILLSNAMFTLAVGVTCDLTYRATLPLSLAIPSAASPTYHRVVGAFMAFNPASVFFSVPYTESAFLLFSTLFIHSLCSSRVLQAGVWLVLASLLRSNALVLGGYLFYFCLIFPMTRVRGRGTRVLSLTLAGVPVLVSRLLNAYQTASVNWHIQHTPSTNPLLDLTTCPGLEYPVTISYPAIQRQFWNVGLFLYWRLSNIPRFLLAMPTVVYCCGGMGAALLACTNHVRKVMRDTTRADFVRPKRLAKNASTVERMRHSVLGSARWLHFFVKLAFDRYSAPVYMLMPFAIHSCVLMAVCLFYANVEIVTRLVWSSGPFLSWVLADAYIRNPSLRRPIVWVNCGYIVVGCVMFGTYLPWT</sequence>
<comment type="pathway">
    <text evidence="2 11">Glycolipid biosynthesis; glycosylphosphatidylinositol-anchor biosynthesis.</text>
</comment>
<evidence type="ECO:0000256" key="3">
    <source>
        <dbReference type="ARBA" id="ARBA00008698"/>
    </source>
</evidence>
<comment type="similarity">
    <text evidence="3 11">Belongs to the PIGV family.</text>
</comment>
<feature type="transmembrane region" description="Helical" evidence="11">
    <location>
        <begin position="361"/>
        <end position="382"/>
    </location>
</feature>
<keyword evidence="9 11" id="KW-1133">Transmembrane helix</keyword>
<dbReference type="GO" id="GO:0004376">
    <property type="term" value="F:GPI mannosyltransferase activity"/>
    <property type="evidence" value="ECO:0007669"/>
    <property type="project" value="InterPro"/>
</dbReference>
<accession>A0A9K3GI01</accession>
<comment type="subcellular location">
    <subcellularLocation>
        <location evidence="1 11">Endoplasmic reticulum membrane</location>
        <topology evidence="1 11">Multi-pass membrane protein</topology>
    </subcellularLocation>
</comment>
<evidence type="ECO:0000256" key="10">
    <source>
        <dbReference type="ARBA" id="ARBA00023136"/>
    </source>
</evidence>
<gene>
    <name evidence="12" type="ORF">KIPB_004693</name>
</gene>
<keyword evidence="10 11" id="KW-0472">Membrane</keyword>
<dbReference type="Proteomes" id="UP000265618">
    <property type="component" value="Unassembled WGS sequence"/>
</dbReference>
<comment type="function">
    <text evidence="11">Mannosyltransferase involved in glycosylphosphatidylinositol-anchor biosynthesis.</text>
</comment>
<comment type="caution">
    <text evidence="12">The sequence shown here is derived from an EMBL/GenBank/DDBJ whole genome shotgun (WGS) entry which is preliminary data.</text>
</comment>
<feature type="transmembrane region" description="Helical" evidence="11">
    <location>
        <begin position="20"/>
        <end position="46"/>
    </location>
</feature>
<evidence type="ECO:0000313" key="12">
    <source>
        <dbReference type="EMBL" id="GIQ83382.1"/>
    </source>
</evidence>
<keyword evidence="7 11" id="KW-0812">Transmembrane</keyword>
<protein>
    <recommendedName>
        <fullName evidence="11">GPI mannosyltransferase 2</fullName>
        <ecNumber evidence="11">2.4.1.-</ecNumber>
    </recommendedName>
</protein>
<dbReference type="Pfam" id="PF04188">
    <property type="entry name" value="Mannosyl_trans2"/>
    <property type="match status" value="1"/>
</dbReference>
<keyword evidence="8 11" id="KW-0256">Endoplasmic reticulum</keyword>
<dbReference type="EMBL" id="BDIP01001027">
    <property type="protein sequence ID" value="GIQ83382.1"/>
    <property type="molecule type" value="Genomic_DNA"/>
</dbReference>
<keyword evidence="4 11" id="KW-0337">GPI-anchor biosynthesis</keyword>
<evidence type="ECO:0000256" key="4">
    <source>
        <dbReference type="ARBA" id="ARBA00022502"/>
    </source>
</evidence>
<evidence type="ECO:0000256" key="1">
    <source>
        <dbReference type="ARBA" id="ARBA00004477"/>
    </source>
</evidence>
<evidence type="ECO:0000256" key="6">
    <source>
        <dbReference type="ARBA" id="ARBA00022679"/>
    </source>
</evidence>
<dbReference type="OrthoDB" id="10252502at2759"/>
<dbReference type="GO" id="GO:0000009">
    <property type="term" value="F:alpha-1,6-mannosyltransferase activity"/>
    <property type="evidence" value="ECO:0007669"/>
    <property type="project" value="InterPro"/>
</dbReference>
<name>A0A9K3GI01_9EUKA</name>
<dbReference type="InterPro" id="IPR007315">
    <property type="entry name" value="PIG-V/Gpi18"/>
</dbReference>
<evidence type="ECO:0000313" key="13">
    <source>
        <dbReference type="Proteomes" id="UP000265618"/>
    </source>
</evidence>
<keyword evidence="6 11" id="KW-0808">Transferase</keyword>
<dbReference type="PANTHER" id="PTHR12468">
    <property type="entry name" value="GPI MANNOSYLTRANSFERASE 2"/>
    <property type="match status" value="1"/>
</dbReference>
<evidence type="ECO:0000256" key="9">
    <source>
        <dbReference type="ARBA" id="ARBA00022989"/>
    </source>
</evidence>
<proteinExistence type="inferred from homology"/>
<comment type="caution">
    <text evidence="11">Lacks conserved residue(s) required for the propagation of feature annotation.</text>
</comment>
<keyword evidence="13" id="KW-1185">Reference proteome</keyword>
<evidence type="ECO:0000256" key="8">
    <source>
        <dbReference type="ARBA" id="ARBA00022824"/>
    </source>
</evidence>
<dbReference type="EC" id="2.4.1.-" evidence="11"/>
<feature type="transmembrane region" description="Helical" evidence="11">
    <location>
        <begin position="227"/>
        <end position="248"/>
    </location>
</feature>
<feature type="transmembrane region" description="Helical" evidence="11">
    <location>
        <begin position="106"/>
        <end position="137"/>
    </location>
</feature>
<dbReference type="AlphaFoldDB" id="A0A9K3GI01"/>
<dbReference type="GO" id="GO:0031501">
    <property type="term" value="C:mannosyltransferase complex"/>
    <property type="evidence" value="ECO:0007669"/>
    <property type="project" value="TreeGrafter"/>
</dbReference>
<feature type="transmembrane region" description="Helical" evidence="11">
    <location>
        <begin position="306"/>
        <end position="329"/>
    </location>
</feature>
<evidence type="ECO:0000256" key="2">
    <source>
        <dbReference type="ARBA" id="ARBA00004687"/>
    </source>
</evidence>
<organism evidence="12 13">
    <name type="scientific">Kipferlia bialata</name>
    <dbReference type="NCBI Taxonomy" id="797122"/>
    <lineage>
        <taxon>Eukaryota</taxon>
        <taxon>Metamonada</taxon>
        <taxon>Carpediemonas-like organisms</taxon>
        <taxon>Kipferlia</taxon>
    </lineage>
</organism>
<dbReference type="PANTHER" id="PTHR12468:SF2">
    <property type="entry name" value="GPI MANNOSYLTRANSFERASE 2"/>
    <property type="match status" value="1"/>
</dbReference>
<keyword evidence="5 11" id="KW-0328">Glycosyltransferase</keyword>
<dbReference type="GO" id="GO:0005789">
    <property type="term" value="C:endoplasmic reticulum membrane"/>
    <property type="evidence" value="ECO:0007669"/>
    <property type="project" value="UniProtKB-SubCell"/>
</dbReference>
<dbReference type="GO" id="GO:0006506">
    <property type="term" value="P:GPI anchor biosynthetic process"/>
    <property type="evidence" value="ECO:0007669"/>
    <property type="project" value="UniProtKB-KW"/>
</dbReference>
<evidence type="ECO:0000256" key="11">
    <source>
        <dbReference type="RuleBase" id="RU363112"/>
    </source>
</evidence>
<evidence type="ECO:0000256" key="5">
    <source>
        <dbReference type="ARBA" id="ARBA00022676"/>
    </source>
</evidence>
<evidence type="ECO:0000256" key="7">
    <source>
        <dbReference type="ARBA" id="ARBA00022692"/>
    </source>
</evidence>